<evidence type="ECO:0000313" key="1">
    <source>
        <dbReference type="EMBL" id="DAD26269.1"/>
    </source>
</evidence>
<proteinExistence type="predicted"/>
<accession>A0A822Y4M4</accession>
<gene>
    <name evidence="1" type="ORF">HUJ06_027737</name>
</gene>
<sequence length="153" mass="17135">MTTTHQRRRCYLLMRIADKKGHHTINDDGNVEPRLRFEVGGDELGSEEKWLHVKVVGGEEIFTFMVIEAEVDLEILTIDIATPGEGEDPKGDGDQMKEDAVAKYKTIRFSGNTDAVSGSSPERKLRLGNSELCGGSTCYGNLAATHRWCWRQH</sequence>
<reference evidence="1 2" key="1">
    <citation type="journal article" date="2020" name="Mol. Biol. Evol.">
        <title>Distinct Expression and Methylation Patterns for Genes with Different Fates following a Single Whole-Genome Duplication in Flowering Plants.</title>
        <authorList>
            <person name="Shi T."/>
            <person name="Rahmani R.S."/>
            <person name="Gugger P.F."/>
            <person name="Wang M."/>
            <person name="Li H."/>
            <person name="Zhang Y."/>
            <person name="Li Z."/>
            <person name="Wang Q."/>
            <person name="Van de Peer Y."/>
            <person name="Marchal K."/>
            <person name="Chen J."/>
        </authorList>
    </citation>
    <scope>NUCLEOTIDE SEQUENCE [LARGE SCALE GENOMIC DNA]</scope>
    <source>
        <tissue evidence="1">Leaf</tissue>
    </source>
</reference>
<dbReference type="AlphaFoldDB" id="A0A822Y4M4"/>
<organism evidence="1 2">
    <name type="scientific">Nelumbo nucifera</name>
    <name type="common">Sacred lotus</name>
    <dbReference type="NCBI Taxonomy" id="4432"/>
    <lineage>
        <taxon>Eukaryota</taxon>
        <taxon>Viridiplantae</taxon>
        <taxon>Streptophyta</taxon>
        <taxon>Embryophyta</taxon>
        <taxon>Tracheophyta</taxon>
        <taxon>Spermatophyta</taxon>
        <taxon>Magnoliopsida</taxon>
        <taxon>Proteales</taxon>
        <taxon>Nelumbonaceae</taxon>
        <taxon>Nelumbo</taxon>
    </lineage>
</organism>
<comment type="caution">
    <text evidence="1">The sequence shown here is derived from an EMBL/GenBank/DDBJ whole genome shotgun (WGS) entry which is preliminary data.</text>
</comment>
<name>A0A822Y4M4_NELNU</name>
<dbReference type="Proteomes" id="UP000607653">
    <property type="component" value="Unassembled WGS sequence"/>
</dbReference>
<keyword evidence="2" id="KW-1185">Reference proteome</keyword>
<protein>
    <submittedName>
        <fullName evidence="1">Uncharacterized protein</fullName>
    </submittedName>
</protein>
<evidence type="ECO:0000313" key="2">
    <source>
        <dbReference type="Proteomes" id="UP000607653"/>
    </source>
</evidence>
<dbReference type="EMBL" id="DUZY01000002">
    <property type="protein sequence ID" value="DAD26269.1"/>
    <property type="molecule type" value="Genomic_DNA"/>
</dbReference>